<comment type="caution">
    <text evidence="1">The sequence shown here is derived from an EMBL/GenBank/DDBJ whole genome shotgun (WGS) entry which is preliminary data.</text>
</comment>
<proteinExistence type="predicted"/>
<dbReference type="Proteomes" id="UP001364617">
    <property type="component" value="Unassembled WGS sequence"/>
</dbReference>
<accession>A0AAN9GWV6</accession>
<dbReference type="EMBL" id="JAYKXH010000021">
    <property type="protein sequence ID" value="KAK7130389.1"/>
    <property type="molecule type" value="Genomic_DNA"/>
</dbReference>
<gene>
    <name evidence="1" type="ORF">R3I93_019885</name>
</gene>
<organism evidence="1 2">
    <name type="scientific">Phoxinus phoxinus</name>
    <name type="common">Eurasian minnow</name>
    <dbReference type="NCBI Taxonomy" id="58324"/>
    <lineage>
        <taxon>Eukaryota</taxon>
        <taxon>Metazoa</taxon>
        <taxon>Chordata</taxon>
        <taxon>Craniata</taxon>
        <taxon>Vertebrata</taxon>
        <taxon>Euteleostomi</taxon>
        <taxon>Actinopterygii</taxon>
        <taxon>Neopterygii</taxon>
        <taxon>Teleostei</taxon>
        <taxon>Ostariophysi</taxon>
        <taxon>Cypriniformes</taxon>
        <taxon>Leuciscidae</taxon>
        <taxon>Phoxininae</taxon>
        <taxon>Phoxinus</taxon>
    </lineage>
</organism>
<reference evidence="1 2" key="1">
    <citation type="submission" date="2024-02" db="EMBL/GenBank/DDBJ databases">
        <title>Chromosome-level genome assembly of the Eurasian Minnow (Phoxinus phoxinus).</title>
        <authorList>
            <person name="Oriowo T.O."/>
            <person name="Martin S."/>
            <person name="Stange M."/>
            <person name="Chrysostomakis Y."/>
            <person name="Brown T."/>
            <person name="Winkler S."/>
            <person name="Kukowka S."/>
            <person name="Myers E.W."/>
            <person name="Bohne A."/>
        </authorList>
    </citation>
    <scope>NUCLEOTIDE SEQUENCE [LARGE SCALE GENOMIC DNA]</scope>
    <source>
        <strain evidence="1">ZFMK-TIS-60720</strain>
        <tissue evidence="1">Whole Organism</tissue>
    </source>
</reference>
<name>A0AAN9GWV6_9TELE</name>
<sequence length="319" mass="36820">MGRQHYRLDAEREEVDDQLIRSVDLQKVIMLPRMPGVKSAVFTRRITAYHETFASVGKKSPFKKNTVSVIWHEGIAGKTAAEVASAYVIALHQERDVRHVIYWVDNCSAQNKNWVLLTTLVKLVNNTTNNIQDITLKYVEAGHIFMSADSFHHGVEKAMRKQPGGVVLDFQDFRDVIASSNSGKVNVIELQCNNILAWNNGRSVTKVKNVTNLPRMTVIQMRRGSRCMFYKLSHDEEEFTQCGFLMKKVTLEYFGQLRPGDKGIEREMKMDIISKLCPMMHPNRRHFWENLAEEEKKYALCRARCSQQERFLLHNNSTL</sequence>
<evidence type="ECO:0000313" key="2">
    <source>
        <dbReference type="Proteomes" id="UP001364617"/>
    </source>
</evidence>
<keyword evidence="2" id="KW-1185">Reference proteome</keyword>
<protein>
    <submittedName>
        <fullName evidence="1">Uncharacterized protein</fullName>
    </submittedName>
</protein>
<dbReference type="AlphaFoldDB" id="A0AAN9GWV6"/>
<evidence type="ECO:0000313" key="1">
    <source>
        <dbReference type="EMBL" id="KAK7130389.1"/>
    </source>
</evidence>